<dbReference type="Pfam" id="PF02163">
    <property type="entry name" value="Peptidase_M50"/>
    <property type="match status" value="1"/>
</dbReference>
<feature type="transmembrane region" description="Helical" evidence="11">
    <location>
        <begin position="290"/>
        <end position="312"/>
    </location>
</feature>
<keyword evidence="7" id="KW-0862">Zinc</keyword>
<evidence type="ECO:0000256" key="4">
    <source>
        <dbReference type="ARBA" id="ARBA00022670"/>
    </source>
</evidence>
<comment type="cofactor">
    <cofactor evidence="1">
        <name>Zn(2+)</name>
        <dbReference type="ChEBI" id="CHEBI:29105"/>
    </cofactor>
</comment>
<dbReference type="EMBL" id="LCSD01000011">
    <property type="protein sequence ID" value="KKW47487.1"/>
    <property type="molecule type" value="Genomic_DNA"/>
</dbReference>
<keyword evidence="4 13" id="KW-0645">Protease</keyword>
<gene>
    <name evidence="13" type="ORF">UY98_C0011G0020</name>
</gene>
<dbReference type="PANTHER" id="PTHR42837:SF2">
    <property type="entry name" value="MEMBRANE METALLOPROTEASE ARASP2, CHLOROPLASTIC-RELATED"/>
    <property type="match status" value="1"/>
</dbReference>
<evidence type="ECO:0000256" key="2">
    <source>
        <dbReference type="ARBA" id="ARBA00004141"/>
    </source>
</evidence>
<keyword evidence="6" id="KW-0378">Hydrolase</keyword>
<evidence type="ECO:0000256" key="9">
    <source>
        <dbReference type="ARBA" id="ARBA00023049"/>
    </source>
</evidence>
<evidence type="ECO:0000256" key="7">
    <source>
        <dbReference type="ARBA" id="ARBA00022833"/>
    </source>
</evidence>
<dbReference type="AlphaFoldDB" id="A0A0G2B0S1"/>
<comment type="subcellular location">
    <subcellularLocation>
        <location evidence="2">Membrane</location>
        <topology evidence="2">Multi-pass membrane protein</topology>
    </subcellularLocation>
</comment>
<keyword evidence="5 11" id="KW-0812">Transmembrane</keyword>
<dbReference type="Gene3D" id="2.30.42.10">
    <property type="match status" value="1"/>
</dbReference>
<dbReference type="Proteomes" id="UP000034789">
    <property type="component" value="Unassembled WGS sequence"/>
</dbReference>
<dbReference type="GO" id="GO:0006508">
    <property type="term" value="P:proteolysis"/>
    <property type="evidence" value="ECO:0007669"/>
    <property type="project" value="UniProtKB-KW"/>
</dbReference>
<evidence type="ECO:0000256" key="10">
    <source>
        <dbReference type="ARBA" id="ARBA00023136"/>
    </source>
</evidence>
<feature type="transmembrane region" description="Helical" evidence="11">
    <location>
        <begin position="333"/>
        <end position="355"/>
    </location>
</feature>
<evidence type="ECO:0000256" key="1">
    <source>
        <dbReference type="ARBA" id="ARBA00001947"/>
    </source>
</evidence>
<organism evidence="13 14">
    <name type="scientific">Candidatus Kaiserbacteria bacterium GW2011_GWA2_58_9</name>
    <dbReference type="NCBI Taxonomy" id="1618672"/>
    <lineage>
        <taxon>Bacteria</taxon>
        <taxon>Candidatus Kaiseribacteriota</taxon>
    </lineage>
</organism>
<dbReference type="InterPro" id="IPR001478">
    <property type="entry name" value="PDZ"/>
</dbReference>
<dbReference type="InterPro" id="IPR004387">
    <property type="entry name" value="Pept_M50_Zn"/>
</dbReference>
<name>A0A0G2B0S1_9BACT</name>
<proteinExistence type="inferred from homology"/>
<evidence type="ECO:0000313" key="13">
    <source>
        <dbReference type="EMBL" id="KKW47487.1"/>
    </source>
</evidence>
<evidence type="ECO:0000313" key="14">
    <source>
        <dbReference type="Proteomes" id="UP000034789"/>
    </source>
</evidence>
<dbReference type="PANTHER" id="PTHR42837">
    <property type="entry name" value="REGULATOR OF SIGMA-E PROTEASE RSEP"/>
    <property type="match status" value="1"/>
</dbReference>
<reference evidence="13 14" key="1">
    <citation type="journal article" date="2015" name="Nature">
        <title>rRNA introns, odd ribosomes, and small enigmatic genomes across a large radiation of phyla.</title>
        <authorList>
            <person name="Brown C.T."/>
            <person name="Hug L.A."/>
            <person name="Thomas B.C."/>
            <person name="Sharon I."/>
            <person name="Castelle C.J."/>
            <person name="Singh A."/>
            <person name="Wilkins M.J."/>
            <person name="Williams K.H."/>
            <person name="Banfield J.F."/>
        </authorList>
    </citation>
    <scope>NUCLEOTIDE SEQUENCE [LARGE SCALE GENOMIC DNA]</scope>
</reference>
<keyword evidence="8 11" id="KW-1133">Transmembrane helix</keyword>
<dbReference type="GO" id="GO:0004222">
    <property type="term" value="F:metalloendopeptidase activity"/>
    <property type="evidence" value="ECO:0007669"/>
    <property type="project" value="InterPro"/>
</dbReference>
<sequence>MLTALLVVAILVLLIVAHELGHFIVAKLFRVRVEEFGIGYPPRAFTLGKLGGTEYTLNWIPFGGFVRLFGDIGEGERGRGSLVGAHRGVQALILVAGVAMNALAAWMLFAAAYHAGIPRVVEERSPGESVRLLVAQVVPGSPADSAGLAPGDEMLGISDAEGAALDEPTPAAFSDFIRARGGKPVTLSYVRAEGEMSATIVPAHAVIPDEAGRPAVGMALYLVSEQSLSWGAAAMEAFSALSNSFRAVAGGLLSIAERVVAGKPSLSGVVGPIGLVGVVGDAARSGVGNLLALAAFISVNLAIINLVPIPALDGGRLLLLGIEAAMRRSAPRLALHVMNALGVALIVFLMVSVTFNDIARLLA</sequence>
<evidence type="ECO:0000256" key="8">
    <source>
        <dbReference type="ARBA" id="ARBA00022989"/>
    </source>
</evidence>
<keyword evidence="9" id="KW-0482">Metalloprotease</keyword>
<evidence type="ECO:0000256" key="5">
    <source>
        <dbReference type="ARBA" id="ARBA00022692"/>
    </source>
</evidence>
<protein>
    <submittedName>
        <fullName evidence="13">Site-2 protease, Metallo peptidase, MEROPS family M50B</fullName>
    </submittedName>
</protein>
<evidence type="ECO:0000256" key="6">
    <source>
        <dbReference type="ARBA" id="ARBA00022801"/>
    </source>
</evidence>
<feature type="domain" description="PDZ" evidence="12">
    <location>
        <begin position="132"/>
        <end position="167"/>
    </location>
</feature>
<comment type="caution">
    <text evidence="13">The sequence shown here is derived from an EMBL/GenBank/DDBJ whole genome shotgun (WGS) entry which is preliminary data.</text>
</comment>
<comment type="similarity">
    <text evidence="3">Belongs to the peptidase M50B family.</text>
</comment>
<dbReference type="SUPFAM" id="SSF50156">
    <property type="entry name" value="PDZ domain-like"/>
    <property type="match status" value="1"/>
</dbReference>
<keyword evidence="10 11" id="KW-0472">Membrane</keyword>
<dbReference type="GO" id="GO:0016020">
    <property type="term" value="C:membrane"/>
    <property type="evidence" value="ECO:0007669"/>
    <property type="project" value="UniProtKB-SubCell"/>
</dbReference>
<evidence type="ECO:0000259" key="12">
    <source>
        <dbReference type="PROSITE" id="PS50106"/>
    </source>
</evidence>
<accession>A0A0G2B0S1</accession>
<dbReference type="InterPro" id="IPR036034">
    <property type="entry name" value="PDZ_sf"/>
</dbReference>
<dbReference type="PROSITE" id="PS50106">
    <property type="entry name" value="PDZ"/>
    <property type="match status" value="1"/>
</dbReference>
<dbReference type="InterPro" id="IPR008915">
    <property type="entry name" value="Peptidase_M50"/>
</dbReference>
<evidence type="ECO:0000256" key="3">
    <source>
        <dbReference type="ARBA" id="ARBA00007931"/>
    </source>
</evidence>
<evidence type="ECO:0000256" key="11">
    <source>
        <dbReference type="SAM" id="Phobius"/>
    </source>
</evidence>